<dbReference type="AlphaFoldDB" id="A0A1L9B5I3"/>
<dbReference type="CDD" id="cd00609">
    <property type="entry name" value="AAT_like"/>
    <property type="match status" value="1"/>
</dbReference>
<protein>
    <submittedName>
        <fullName evidence="7">GntR family transcriptional regulator</fullName>
    </submittedName>
</protein>
<keyword evidence="4" id="KW-0238">DNA-binding</keyword>
<keyword evidence="5" id="KW-0804">Transcription</keyword>
<dbReference type="PROSITE" id="PS50949">
    <property type="entry name" value="HTH_GNTR"/>
    <property type="match status" value="1"/>
</dbReference>
<dbReference type="SUPFAM" id="SSF53383">
    <property type="entry name" value="PLP-dependent transferases"/>
    <property type="match status" value="1"/>
</dbReference>
<evidence type="ECO:0000313" key="7">
    <source>
        <dbReference type="EMBL" id="OJH37505.1"/>
    </source>
</evidence>
<sequence>MDLHVNLQNRRDLAGQLYRELRAAILAGRLRHGERLPPTRELALRLDVSRNTVSAAYEWLTAEGLLEARTRAGSFVRGQASPRSGRVGRNSQVPLRARAFWRSLPEAPLPSPPATYDFAVGIPDAGRFPFEAWRRLLARQLRAAALPGGYAEAAGHQGLREAVARHVGVARGVRAEAEDILITNGAQQALDLVGRVLIEPGDRVALEEPGYPPARQVFQALGARIVPVPVDEEGLDVRALPDTARLVYVTPSHQFPLGMPMSPARRSALLDWAKQRDAVVIEDDYDSEFRFGGRPLETLHGMDRSGRVLYVGSFSKVMLPTLRLGFLIAPPSLQRELRWARRVMDWHGPLPEQAALARFIDSGLLARHIRKMRREYEERHERVTQGLTRHCGEWLELVPSLAGLHLSATFRRGGLKLERDAVARARAADVGLVTLSRYYNGPRARPGLVLGYGSVPTARIAEGLRRLGDCLANAADASAR</sequence>
<dbReference type="OrthoDB" id="9808770at2"/>
<dbReference type="GO" id="GO:0003677">
    <property type="term" value="F:DNA binding"/>
    <property type="evidence" value="ECO:0007669"/>
    <property type="project" value="UniProtKB-KW"/>
</dbReference>
<dbReference type="RefSeq" id="WP_071901837.1">
    <property type="nucleotide sequence ID" value="NZ_MPIN01000008.1"/>
</dbReference>
<evidence type="ECO:0000259" key="6">
    <source>
        <dbReference type="PROSITE" id="PS50949"/>
    </source>
</evidence>
<dbReference type="GO" id="GO:0030170">
    <property type="term" value="F:pyridoxal phosphate binding"/>
    <property type="evidence" value="ECO:0007669"/>
    <property type="project" value="InterPro"/>
</dbReference>
<dbReference type="Pfam" id="PF00392">
    <property type="entry name" value="GntR"/>
    <property type="match status" value="1"/>
</dbReference>
<gene>
    <name evidence="7" type="ORF">BON30_28240</name>
</gene>
<reference evidence="8" key="1">
    <citation type="submission" date="2016-11" db="EMBL/GenBank/DDBJ databases">
        <authorList>
            <person name="Shukria A."/>
            <person name="Stevens D.C."/>
        </authorList>
    </citation>
    <scope>NUCLEOTIDE SEQUENCE [LARGE SCALE GENOMIC DNA]</scope>
    <source>
        <strain evidence="8">Cbfe23</strain>
    </source>
</reference>
<dbReference type="CDD" id="cd07377">
    <property type="entry name" value="WHTH_GntR"/>
    <property type="match status" value="1"/>
</dbReference>
<evidence type="ECO:0000256" key="2">
    <source>
        <dbReference type="ARBA" id="ARBA00022898"/>
    </source>
</evidence>
<dbReference type="PRINTS" id="PR00035">
    <property type="entry name" value="HTHGNTR"/>
</dbReference>
<dbReference type="PANTHER" id="PTHR46577">
    <property type="entry name" value="HTH-TYPE TRANSCRIPTIONAL REGULATORY PROTEIN GABR"/>
    <property type="match status" value="1"/>
</dbReference>
<dbReference type="SUPFAM" id="SSF46785">
    <property type="entry name" value="Winged helix' DNA-binding domain"/>
    <property type="match status" value="1"/>
</dbReference>
<accession>A0A1L9B5I3</accession>
<evidence type="ECO:0000256" key="5">
    <source>
        <dbReference type="ARBA" id="ARBA00023163"/>
    </source>
</evidence>
<dbReference type="GO" id="GO:0003700">
    <property type="term" value="F:DNA-binding transcription factor activity"/>
    <property type="evidence" value="ECO:0007669"/>
    <property type="project" value="InterPro"/>
</dbReference>
<dbReference type="Gene3D" id="3.40.640.10">
    <property type="entry name" value="Type I PLP-dependent aspartate aminotransferase-like (Major domain)"/>
    <property type="match status" value="1"/>
</dbReference>
<dbReference type="EMBL" id="MPIN01000008">
    <property type="protein sequence ID" value="OJH37505.1"/>
    <property type="molecule type" value="Genomic_DNA"/>
</dbReference>
<dbReference type="STRING" id="83449.BON30_28240"/>
<proteinExistence type="inferred from homology"/>
<dbReference type="InterPro" id="IPR051446">
    <property type="entry name" value="HTH_trans_reg/aminotransferase"/>
</dbReference>
<dbReference type="Proteomes" id="UP000182229">
    <property type="component" value="Unassembled WGS sequence"/>
</dbReference>
<dbReference type="InterPro" id="IPR015424">
    <property type="entry name" value="PyrdxlP-dep_Trfase"/>
</dbReference>
<keyword evidence="2" id="KW-0663">Pyridoxal phosphate</keyword>
<dbReference type="Pfam" id="PF00155">
    <property type="entry name" value="Aminotran_1_2"/>
    <property type="match status" value="1"/>
</dbReference>
<dbReference type="InterPro" id="IPR015421">
    <property type="entry name" value="PyrdxlP-dep_Trfase_major"/>
</dbReference>
<reference evidence="7 8" key="2">
    <citation type="submission" date="2016-12" db="EMBL/GenBank/DDBJ databases">
        <title>Draft Genome Sequence of Cystobacter ferrugineus Strain Cbfe23.</title>
        <authorList>
            <person name="Akbar S."/>
            <person name="Dowd S.E."/>
            <person name="Stevens D.C."/>
        </authorList>
    </citation>
    <scope>NUCLEOTIDE SEQUENCE [LARGE SCALE GENOMIC DNA]</scope>
    <source>
        <strain evidence="7 8">Cbfe23</strain>
    </source>
</reference>
<comment type="caution">
    <text evidence="7">The sequence shown here is derived from an EMBL/GenBank/DDBJ whole genome shotgun (WGS) entry which is preliminary data.</text>
</comment>
<name>A0A1L9B5I3_9BACT</name>
<dbReference type="InterPro" id="IPR036388">
    <property type="entry name" value="WH-like_DNA-bd_sf"/>
</dbReference>
<keyword evidence="8" id="KW-1185">Reference proteome</keyword>
<dbReference type="Gene3D" id="1.10.10.10">
    <property type="entry name" value="Winged helix-like DNA-binding domain superfamily/Winged helix DNA-binding domain"/>
    <property type="match status" value="1"/>
</dbReference>
<dbReference type="SMART" id="SM00345">
    <property type="entry name" value="HTH_GNTR"/>
    <property type="match status" value="1"/>
</dbReference>
<dbReference type="PANTHER" id="PTHR46577:SF1">
    <property type="entry name" value="HTH-TYPE TRANSCRIPTIONAL REGULATORY PROTEIN GABR"/>
    <property type="match status" value="1"/>
</dbReference>
<feature type="domain" description="HTH gntR-type" evidence="6">
    <location>
        <begin position="11"/>
        <end position="79"/>
    </location>
</feature>
<organism evidence="7 8">
    <name type="scientific">Cystobacter ferrugineus</name>
    <dbReference type="NCBI Taxonomy" id="83449"/>
    <lineage>
        <taxon>Bacteria</taxon>
        <taxon>Pseudomonadati</taxon>
        <taxon>Myxococcota</taxon>
        <taxon>Myxococcia</taxon>
        <taxon>Myxococcales</taxon>
        <taxon>Cystobacterineae</taxon>
        <taxon>Archangiaceae</taxon>
        <taxon>Cystobacter</taxon>
    </lineage>
</organism>
<evidence type="ECO:0000256" key="4">
    <source>
        <dbReference type="ARBA" id="ARBA00023125"/>
    </source>
</evidence>
<keyword evidence="3" id="KW-0805">Transcription regulation</keyword>
<evidence type="ECO:0000256" key="1">
    <source>
        <dbReference type="ARBA" id="ARBA00005384"/>
    </source>
</evidence>
<dbReference type="InterPro" id="IPR000524">
    <property type="entry name" value="Tscrpt_reg_HTH_GntR"/>
</dbReference>
<dbReference type="InterPro" id="IPR036390">
    <property type="entry name" value="WH_DNA-bd_sf"/>
</dbReference>
<evidence type="ECO:0000313" key="8">
    <source>
        <dbReference type="Proteomes" id="UP000182229"/>
    </source>
</evidence>
<evidence type="ECO:0000256" key="3">
    <source>
        <dbReference type="ARBA" id="ARBA00023015"/>
    </source>
</evidence>
<comment type="similarity">
    <text evidence="1">In the C-terminal section; belongs to the class-I pyridoxal-phosphate-dependent aminotransferase family.</text>
</comment>
<dbReference type="InterPro" id="IPR004839">
    <property type="entry name" value="Aminotransferase_I/II_large"/>
</dbReference>